<feature type="region of interest" description="Disordered" evidence="1">
    <location>
        <begin position="1"/>
        <end position="32"/>
    </location>
</feature>
<dbReference type="AlphaFoldDB" id="A0A4X2JXX0"/>
<dbReference type="Ensembl" id="ENSVURT00010003050.1">
    <property type="protein sequence ID" value="ENSVURP00010002691.1"/>
    <property type="gene ID" value="ENSVURG00010002208.1"/>
</dbReference>
<keyword evidence="3" id="KW-1185">Reference proteome</keyword>
<feature type="compositionally biased region" description="Polar residues" evidence="1">
    <location>
        <begin position="15"/>
        <end position="32"/>
    </location>
</feature>
<sequence length="89" mass="10218">VEEMNNLFLGDRPESLTQLRTSSHPQTSESQQQVCEAEKAWRIGVGSVLQTHTKQDTILKALFNDRVEVLTDSNLYYYHTFSIIIIGNY</sequence>
<evidence type="ECO:0000256" key="1">
    <source>
        <dbReference type="SAM" id="MobiDB-lite"/>
    </source>
</evidence>
<reference evidence="3" key="1">
    <citation type="submission" date="2018-12" db="EMBL/GenBank/DDBJ databases">
        <authorList>
            <person name="Yazar S."/>
        </authorList>
    </citation>
    <scope>NUCLEOTIDE SEQUENCE [LARGE SCALE GENOMIC DNA]</scope>
</reference>
<evidence type="ECO:0000313" key="3">
    <source>
        <dbReference type="Proteomes" id="UP000314987"/>
    </source>
</evidence>
<reference evidence="2" key="2">
    <citation type="submission" date="2025-08" db="UniProtKB">
        <authorList>
            <consortium name="Ensembl"/>
        </authorList>
    </citation>
    <scope>IDENTIFICATION</scope>
</reference>
<name>A0A4X2JXX0_VOMUR</name>
<dbReference type="Proteomes" id="UP000314987">
    <property type="component" value="Unassembled WGS sequence"/>
</dbReference>
<accession>A0A4X2JXX0</accession>
<reference evidence="2" key="3">
    <citation type="submission" date="2025-09" db="UniProtKB">
        <authorList>
            <consortium name="Ensembl"/>
        </authorList>
    </citation>
    <scope>IDENTIFICATION</scope>
</reference>
<organism evidence="2 3">
    <name type="scientific">Vombatus ursinus</name>
    <name type="common">Common wombat</name>
    <dbReference type="NCBI Taxonomy" id="29139"/>
    <lineage>
        <taxon>Eukaryota</taxon>
        <taxon>Metazoa</taxon>
        <taxon>Chordata</taxon>
        <taxon>Craniata</taxon>
        <taxon>Vertebrata</taxon>
        <taxon>Euteleostomi</taxon>
        <taxon>Mammalia</taxon>
        <taxon>Metatheria</taxon>
        <taxon>Diprotodontia</taxon>
        <taxon>Vombatidae</taxon>
        <taxon>Vombatus</taxon>
    </lineage>
</organism>
<protein>
    <submittedName>
        <fullName evidence="2">Uncharacterized protein</fullName>
    </submittedName>
</protein>
<evidence type="ECO:0000313" key="2">
    <source>
        <dbReference type="Ensembl" id="ENSVURP00010002691.1"/>
    </source>
</evidence>
<proteinExistence type="predicted"/>